<evidence type="ECO:0000256" key="1">
    <source>
        <dbReference type="ARBA" id="ARBA00004651"/>
    </source>
</evidence>
<keyword evidence="10" id="KW-1185">Reference proteome</keyword>
<evidence type="ECO:0000256" key="3">
    <source>
        <dbReference type="ARBA" id="ARBA00022692"/>
    </source>
</evidence>
<evidence type="ECO:0000256" key="2">
    <source>
        <dbReference type="ARBA" id="ARBA00022475"/>
    </source>
</evidence>
<feature type="region of interest" description="Disordered" evidence="6">
    <location>
        <begin position="119"/>
        <end position="141"/>
    </location>
</feature>
<reference evidence="9 10" key="1">
    <citation type="journal article" date="2019" name="Int. J. Syst. Evol. Microbiol.">
        <title>The Global Catalogue of Microorganisms (GCM) 10K type strain sequencing project: providing services to taxonomists for standard genome sequencing and annotation.</title>
        <authorList>
            <consortium name="The Broad Institute Genomics Platform"/>
            <consortium name="The Broad Institute Genome Sequencing Center for Infectious Disease"/>
            <person name="Wu L."/>
            <person name="Ma J."/>
        </authorList>
    </citation>
    <scope>NUCLEOTIDE SEQUENCE [LARGE SCALE GENOMIC DNA]</scope>
    <source>
        <strain evidence="9 10">JCM 13581</strain>
    </source>
</reference>
<proteinExistence type="predicted"/>
<sequence>MLRVLMILVLLGLTIYAVVDCVTTKDEDVKHLPKFVWLMVIVLAWVIGPVAWLLVGRKRRLPGRAGAPGRSPAGRRPGGWLAPDDNPDFLQSINEDKLREENQRDKELLESWEEDLRRREEELRRNDGDDGSPDSNPPGKG</sequence>
<accession>A0ABN2PXH5</accession>
<evidence type="ECO:0000256" key="7">
    <source>
        <dbReference type="SAM" id="Phobius"/>
    </source>
</evidence>
<feature type="compositionally biased region" description="Basic and acidic residues" evidence="6">
    <location>
        <begin position="119"/>
        <end position="128"/>
    </location>
</feature>
<dbReference type="Proteomes" id="UP001501303">
    <property type="component" value="Unassembled WGS sequence"/>
</dbReference>
<keyword evidence="2" id="KW-1003">Cell membrane</keyword>
<dbReference type="RefSeq" id="WP_344265786.1">
    <property type="nucleotide sequence ID" value="NZ_BAAAMJ010000070.1"/>
</dbReference>
<evidence type="ECO:0000256" key="4">
    <source>
        <dbReference type="ARBA" id="ARBA00022989"/>
    </source>
</evidence>
<protein>
    <submittedName>
        <fullName evidence="9">PLD nuclease N-terminal domain-containing protein</fullName>
    </submittedName>
</protein>
<evidence type="ECO:0000259" key="8">
    <source>
        <dbReference type="Pfam" id="PF13396"/>
    </source>
</evidence>
<feature type="region of interest" description="Disordered" evidence="6">
    <location>
        <begin position="61"/>
        <end position="86"/>
    </location>
</feature>
<feature type="transmembrane region" description="Helical" evidence="7">
    <location>
        <begin position="35"/>
        <end position="55"/>
    </location>
</feature>
<dbReference type="EMBL" id="BAAAMJ010000070">
    <property type="protein sequence ID" value="GAA1932647.1"/>
    <property type="molecule type" value="Genomic_DNA"/>
</dbReference>
<dbReference type="Pfam" id="PF13396">
    <property type="entry name" value="PLDc_N"/>
    <property type="match status" value="1"/>
</dbReference>
<evidence type="ECO:0000313" key="10">
    <source>
        <dbReference type="Proteomes" id="UP001501303"/>
    </source>
</evidence>
<comment type="subcellular location">
    <subcellularLocation>
        <location evidence="1">Cell membrane</location>
        <topology evidence="1">Multi-pass membrane protein</topology>
    </subcellularLocation>
</comment>
<gene>
    <name evidence="9" type="ORF">GCM10009716_44770</name>
</gene>
<evidence type="ECO:0000256" key="5">
    <source>
        <dbReference type="ARBA" id="ARBA00023136"/>
    </source>
</evidence>
<keyword evidence="4 7" id="KW-1133">Transmembrane helix</keyword>
<feature type="compositionally biased region" description="Low complexity" evidence="6">
    <location>
        <begin position="63"/>
        <end position="79"/>
    </location>
</feature>
<organism evidence="9 10">
    <name type="scientific">Streptomyces sodiiphilus</name>
    <dbReference type="NCBI Taxonomy" id="226217"/>
    <lineage>
        <taxon>Bacteria</taxon>
        <taxon>Bacillati</taxon>
        <taxon>Actinomycetota</taxon>
        <taxon>Actinomycetes</taxon>
        <taxon>Kitasatosporales</taxon>
        <taxon>Streptomycetaceae</taxon>
        <taxon>Streptomyces</taxon>
    </lineage>
</organism>
<feature type="domain" description="Cardiolipin synthase N-terminal" evidence="8">
    <location>
        <begin position="13"/>
        <end position="57"/>
    </location>
</feature>
<evidence type="ECO:0000313" key="9">
    <source>
        <dbReference type="EMBL" id="GAA1932647.1"/>
    </source>
</evidence>
<name>A0ABN2PXH5_9ACTN</name>
<keyword evidence="3 7" id="KW-0812">Transmembrane</keyword>
<dbReference type="InterPro" id="IPR027379">
    <property type="entry name" value="CLS_N"/>
</dbReference>
<comment type="caution">
    <text evidence="9">The sequence shown here is derived from an EMBL/GenBank/DDBJ whole genome shotgun (WGS) entry which is preliminary data.</text>
</comment>
<evidence type="ECO:0000256" key="6">
    <source>
        <dbReference type="SAM" id="MobiDB-lite"/>
    </source>
</evidence>
<keyword evidence="5 7" id="KW-0472">Membrane</keyword>